<evidence type="ECO:0000313" key="2">
    <source>
        <dbReference type="Proteomes" id="UP001145114"/>
    </source>
</evidence>
<gene>
    <name evidence="1" type="primary">RDH14_1</name>
    <name evidence="1" type="ORF">EV182_002677</name>
</gene>
<proteinExistence type="predicted"/>
<dbReference type="Proteomes" id="UP001145114">
    <property type="component" value="Unassembled WGS sequence"/>
</dbReference>
<keyword evidence="2" id="KW-1185">Reference proteome</keyword>
<comment type="caution">
    <text evidence="1">The sequence shown here is derived from an EMBL/GenBank/DDBJ whole genome shotgun (WGS) entry which is preliminary data.</text>
</comment>
<dbReference type="EMBL" id="JAMZIH010000583">
    <property type="protein sequence ID" value="KAJ1679125.1"/>
    <property type="molecule type" value="Genomic_DNA"/>
</dbReference>
<reference evidence="1" key="1">
    <citation type="submission" date="2022-06" db="EMBL/GenBank/DDBJ databases">
        <title>Phylogenomic reconstructions and comparative analyses of Kickxellomycotina fungi.</title>
        <authorList>
            <person name="Reynolds N.K."/>
            <person name="Stajich J.E."/>
            <person name="Barry K."/>
            <person name="Grigoriev I.V."/>
            <person name="Crous P."/>
            <person name="Smith M.E."/>
        </authorList>
    </citation>
    <scope>NUCLEOTIDE SEQUENCE</scope>
    <source>
        <strain evidence="1">RSA 2271</strain>
    </source>
</reference>
<organism evidence="1 2">
    <name type="scientific">Spiromyces aspiralis</name>
    <dbReference type="NCBI Taxonomy" id="68401"/>
    <lineage>
        <taxon>Eukaryota</taxon>
        <taxon>Fungi</taxon>
        <taxon>Fungi incertae sedis</taxon>
        <taxon>Zoopagomycota</taxon>
        <taxon>Kickxellomycotina</taxon>
        <taxon>Kickxellomycetes</taxon>
        <taxon>Kickxellales</taxon>
        <taxon>Kickxellaceae</taxon>
        <taxon>Spiromyces</taxon>
    </lineage>
</organism>
<evidence type="ECO:0000313" key="1">
    <source>
        <dbReference type="EMBL" id="KAJ1679125.1"/>
    </source>
</evidence>
<accession>A0ACC1HSW3</accession>
<sequence>MACRNREATKAAIARLKQETGLGDDAFEFIQLDLSSFRSIDAFVREIKVKGLPINLLIANAGIMMLPKYTETEDGVEMQFGVNHLGHFHLITSLLDVIKKSAPARIVIVSSTAHLMANKIDYNRIFDKSKYNSDANYCISKLANVMFSNALAKRLVGSHVTVNSLHPGVVSTSLVRHLPMQSVLNLIMRLVFLSSLDGASTSIYLALSSDIAHISGEYWARETTQEPNPNALREDEQEKLWRLSEKLIAEIEARLNQGHAK</sequence>
<protein>
    <submittedName>
        <fullName evidence="1">Retinol dehydrogenase 14</fullName>
    </submittedName>
</protein>
<name>A0ACC1HSW3_9FUNG</name>